<dbReference type="InterPro" id="IPR050204">
    <property type="entry name" value="AraC_XylS_family_regulators"/>
</dbReference>
<reference evidence="5 6" key="1">
    <citation type="submission" date="2009-05" db="EMBL/GenBank/DDBJ databases">
        <authorList>
            <person name="Setubal J.C."/>
            <person name="Boyle S."/>
            <person name="Crasta O.R."/>
            <person name="Gillespie J.J."/>
            <person name="Kenyon R.W."/>
            <person name="Lu J."/>
            <person name="Mane S."/>
            <person name="Nagrani S."/>
            <person name="Shallom J.M."/>
            <person name="Shallom S."/>
            <person name="Shukla M."/>
            <person name="Snyder E.E."/>
            <person name="Sobral B.W."/>
            <person name="Wattam A.R."/>
            <person name="Will R."/>
            <person name="Williams K."/>
            <person name="Yoo H."/>
            <person name="Munk C."/>
            <person name="Tapia R."/>
            <person name="Green L."/>
            <person name="Rogers Y."/>
            <person name="Detter J.C."/>
            <person name="Bruce D."/>
            <person name="Brettin T.S."/>
            <person name="Tsolis R."/>
        </authorList>
    </citation>
    <scope>NUCLEOTIDE SEQUENCE [LARGE SCALE GENOMIC DNA]</scope>
    <source>
        <strain evidence="5 6">LMG 3301</strain>
    </source>
</reference>
<accession>C4WP68</accession>
<dbReference type="PANTHER" id="PTHR46796:SF6">
    <property type="entry name" value="ARAC SUBFAMILY"/>
    <property type="match status" value="1"/>
</dbReference>
<dbReference type="HOGENOM" id="CLU_049704_0_1_5"/>
<keyword evidence="3" id="KW-0804">Transcription</keyword>
<evidence type="ECO:0000259" key="4">
    <source>
        <dbReference type="PROSITE" id="PS01124"/>
    </source>
</evidence>
<keyword evidence="2" id="KW-0238">DNA-binding</keyword>
<name>C4WP68_9HYPH</name>
<evidence type="ECO:0000256" key="3">
    <source>
        <dbReference type="ARBA" id="ARBA00023163"/>
    </source>
</evidence>
<dbReference type="PANTHER" id="PTHR46796">
    <property type="entry name" value="HTH-TYPE TRANSCRIPTIONAL ACTIVATOR RHAS-RELATED"/>
    <property type="match status" value="1"/>
</dbReference>
<dbReference type="GO" id="GO:0003700">
    <property type="term" value="F:DNA-binding transcription factor activity"/>
    <property type="evidence" value="ECO:0007669"/>
    <property type="project" value="InterPro"/>
</dbReference>
<evidence type="ECO:0000313" key="5">
    <source>
        <dbReference type="EMBL" id="EEQ94132.1"/>
    </source>
</evidence>
<dbReference type="Gene3D" id="1.10.10.60">
    <property type="entry name" value="Homeodomain-like"/>
    <property type="match status" value="1"/>
</dbReference>
<dbReference type="Pfam" id="PF14525">
    <property type="entry name" value="AraC_binding_2"/>
    <property type="match status" value="1"/>
</dbReference>
<proteinExistence type="predicted"/>
<dbReference type="Proteomes" id="UP000004386">
    <property type="component" value="Unassembled WGS sequence"/>
</dbReference>
<dbReference type="PROSITE" id="PS01124">
    <property type="entry name" value="HTH_ARAC_FAMILY_2"/>
    <property type="match status" value="1"/>
</dbReference>
<evidence type="ECO:0000313" key="6">
    <source>
        <dbReference type="Proteomes" id="UP000004386"/>
    </source>
</evidence>
<protein>
    <submittedName>
        <fullName evidence="5">Helix-turn-helix domain-containing protein</fullName>
    </submittedName>
</protein>
<comment type="caution">
    <text evidence="5">The sequence shown here is derived from an EMBL/GenBank/DDBJ whole genome shotgun (WGS) entry which is preliminary data.</text>
</comment>
<dbReference type="GO" id="GO:0043565">
    <property type="term" value="F:sequence-specific DNA binding"/>
    <property type="evidence" value="ECO:0007669"/>
    <property type="project" value="InterPro"/>
</dbReference>
<keyword evidence="1" id="KW-0805">Transcription regulation</keyword>
<evidence type="ECO:0000256" key="2">
    <source>
        <dbReference type="ARBA" id="ARBA00023125"/>
    </source>
</evidence>
<gene>
    <name evidence="5" type="ORF">OINT_2001347</name>
</gene>
<dbReference type="InterPro" id="IPR009057">
    <property type="entry name" value="Homeodomain-like_sf"/>
</dbReference>
<feature type="domain" description="HTH araC/xylS-type" evidence="4">
    <location>
        <begin position="248"/>
        <end position="348"/>
    </location>
</feature>
<dbReference type="Pfam" id="PF12833">
    <property type="entry name" value="HTH_18"/>
    <property type="match status" value="1"/>
</dbReference>
<dbReference type="InterPro" id="IPR018060">
    <property type="entry name" value="HTH_AraC"/>
</dbReference>
<dbReference type="SUPFAM" id="SSF46689">
    <property type="entry name" value="Homeodomain-like"/>
    <property type="match status" value="1"/>
</dbReference>
<organism evidence="5 6">
    <name type="scientific">Brucella intermedia LMG 3301</name>
    <dbReference type="NCBI Taxonomy" id="641118"/>
    <lineage>
        <taxon>Bacteria</taxon>
        <taxon>Pseudomonadati</taxon>
        <taxon>Pseudomonadota</taxon>
        <taxon>Alphaproteobacteria</taxon>
        <taxon>Hyphomicrobiales</taxon>
        <taxon>Brucellaceae</taxon>
        <taxon>Brucella/Ochrobactrum group</taxon>
        <taxon>Brucella</taxon>
    </lineage>
</organism>
<evidence type="ECO:0000256" key="1">
    <source>
        <dbReference type="ARBA" id="ARBA00023015"/>
    </source>
</evidence>
<dbReference type="AlphaFoldDB" id="C4WP68"/>
<dbReference type="EMBL" id="ACQA01000002">
    <property type="protein sequence ID" value="EEQ94132.1"/>
    <property type="molecule type" value="Genomic_DNA"/>
</dbReference>
<dbReference type="SMART" id="SM00342">
    <property type="entry name" value="HTH_ARAC"/>
    <property type="match status" value="1"/>
</dbReference>
<dbReference type="InterPro" id="IPR035418">
    <property type="entry name" value="AraC-bd_2"/>
</dbReference>
<sequence>MRTKALLSSRAGNERRLALRSVIGVLAAHCMMAGAMSNETFISTAMVEVEARNDFWREATRPVFDTMPLSPDSKEPLEGAISSRPLGSIAIGTVSFNGQRYIRDHRTIVHSDLDYYLIQLFTSGKMNGDFNGLGVRADVGDICFLDLSKAFKSEVDAGSRISLAVSRRDLEKVIGPRSLHGVVLRGDQPMTRLIATYLKGIRSLERSLSPVEALASEEALIALLAGAVKGDALESLEDYPSMSIALRQRVLAFIDQNIGEQELSPELIQQKLRVSRSHLYRAFAEDGGVAKIIRDRRLDEAFKQLTKPSKQSRSVRQIAYSLGFSSGNQLLRGFRARFDMTPKEAQIERERLQFERQANNDLHGYFTEILNRTVKS</sequence>